<dbReference type="InterPro" id="IPR001806">
    <property type="entry name" value="Small_GTPase"/>
</dbReference>
<organism evidence="6 7">
    <name type="scientific">Bondarzewia mesenterica</name>
    <dbReference type="NCBI Taxonomy" id="1095465"/>
    <lineage>
        <taxon>Eukaryota</taxon>
        <taxon>Fungi</taxon>
        <taxon>Dikarya</taxon>
        <taxon>Basidiomycota</taxon>
        <taxon>Agaricomycotina</taxon>
        <taxon>Agaricomycetes</taxon>
        <taxon>Russulales</taxon>
        <taxon>Bondarzewiaceae</taxon>
        <taxon>Bondarzewia</taxon>
    </lineage>
</organism>
<evidence type="ECO:0000256" key="2">
    <source>
        <dbReference type="ARBA" id="ARBA00022741"/>
    </source>
</evidence>
<keyword evidence="7" id="KW-1185">Reference proteome</keyword>
<sequence>MTVSSSGTRALGDYTGDAHGEACYHCPDESVTLQIWDTAGQERFSSLSAAFFRGADAALLMFDVNQPESLDALHRWWAEFCERAPLLDEEMEDFCCVVVGNKVDVSETLDGPAVNEADALSVINELVPPSSPPSTPPIPLSRPDTAALPHPVLATRDDESELPEIIFPPLTSSITIGARHHKQPSKSRSRSSHFRFPNGTMTTTHTTLTSYHTPSSSYFDVFESARSSPRPPFVLPQPLSF</sequence>
<feature type="region of interest" description="Disordered" evidence="5">
    <location>
        <begin position="177"/>
        <end position="208"/>
    </location>
</feature>
<dbReference type="Gene3D" id="3.40.50.300">
    <property type="entry name" value="P-loop containing nucleotide triphosphate hydrolases"/>
    <property type="match status" value="1"/>
</dbReference>
<keyword evidence="4" id="KW-0636">Prenylation</keyword>
<reference evidence="6 7" key="1">
    <citation type="submission" date="2019-02" db="EMBL/GenBank/DDBJ databases">
        <title>Genome sequencing of the rare red list fungi Bondarzewia mesenterica.</title>
        <authorList>
            <person name="Buettner E."/>
            <person name="Kellner H."/>
        </authorList>
    </citation>
    <scope>NUCLEOTIDE SEQUENCE [LARGE SCALE GENOMIC DNA]</scope>
    <source>
        <strain evidence="6 7">DSM 108281</strain>
    </source>
</reference>
<dbReference type="EMBL" id="SGPL01000609">
    <property type="protein sequence ID" value="THH09780.1"/>
    <property type="molecule type" value="Genomic_DNA"/>
</dbReference>
<dbReference type="PANTHER" id="PTHR47981:SF20">
    <property type="entry name" value="RAS-RELATED PROTEIN RAB-7A"/>
    <property type="match status" value="1"/>
</dbReference>
<dbReference type="OrthoDB" id="9989112at2759"/>
<gene>
    <name evidence="6" type="ORF">EW146_g8587</name>
</gene>
<dbReference type="Pfam" id="PF00071">
    <property type="entry name" value="Ras"/>
    <property type="match status" value="1"/>
</dbReference>
<evidence type="ECO:0000256" key="4">
    <source>
        <dbReference type="ARBA" id="ARBA00023289"/>
    </source>
</evidence>
<dbReference type="SUPFAM" id="SSF52540">
    <property type="entry name" value="P-loop containing nucleoside triphosphate hydrolases"/>
    <property type="match status" value="1"/>
</dbReference>
<feature type="compositionally biased region" description="Low complexity" evidence="5">
    <location>
        <begin position="194"/>
        <end position="208"/>
    </location>
</feature>
<keyword evidence="4" id="KW-0449">Lipoprotein</keyword>
<dbReference type="GO" id="GO:0000329">
    <property type="term" value="C:fungal-type vacuole membrane"/>
    <property type="evidence" value="ECO:0007669"/>
    <property type="project" value="TreeGrafter"/>
</dbReference>
<dbReference type="SMART" id="SM00174">
    <property type="entry name" value="RHO"/>
    <property type="match status" value="1"/>
</dbReference>
<keyword evidence="2" id="KW-0547">Nucleotide-binding</keyword>
<comment type="similarity">
    <text evidence="1">Belongs to the small GTPase superfamily. Rab family.</text>
</comment>
<feature type="compositionally biased region" description="Pro residues" evidence="5">
    <location>
        <begin position="129"/>
        <end position="140"/>
    </location>
</feature>
<evidence type="ECO:0000256" key="3">
    <source>
        <dbReference type="ARBA" id="ARBA00023134"/>
    </source>
</evidence>
<keyword evidence="3" id="KW-0342">GTP-binding</keyword>
<dbReference type="InterPro" id="IPR027417">
    <property type="entry name" value="P-loop_NTPase"/>
</dbReference>
<dbReference type="GO" id="GO:0032889">
    <property type="term" value="P:regulation of vacuole fusion, non-autophagic"/>
    <property type="evidence" value="ECO:0007669"/>
    <property type="project" value="TreeGrafter"/>
</dbReference>
<evidence type="ECO:0000313" key="6">
    <source>
        <dbReference type="EMBL" id="THH09780.1"/>
    </source>
</evidence>
<evidence type="ECO:0000256" key="5">
    <source>
        <dbReference type="SAM" id="MobiDB-lite"/>
    </source>
</evidence>
<protein>
    <submittedName>
        <fullName evidence="6">Uncharacterized protein</fullName>
    </submittedName>
</protein>
<dbReference type="PROSITE" id="PS51419">
    <property type="entry name" value="RAB"/>
    <property type="match status" value="1"/>
</dbReference>
<dbReference type="PANTHER" id="PTHR47981">
    <property type="entry name" value="RAB FAMILY"/>
    <property type="match status" value="1"/>
</dbReference>
<evidence type="ECO:0000256" key="1">
    <source>
        <dbReference type="ARBA" id="ARBA00006270"/>
    </source>
</evidence>
<dbReference type="AlphaFoldDB" id="A0A4S4LIS6"/>
<comment type="caution">
    <text evidence="6">The sequence shown here is derived from an EMBL/GenBank/DDBJ whole genome shotgun (WGS) entry which is preliminary data.</text>
</comment>
<evidence type="ECO:0000313" key="7">
    <source>
        <dbReference type="Proteomes" id="UP000310158"/>
    </source>
</evidence>
<name>A0A4S4LIS6_9AGAM</name>
<dbReference type="SMART" id="SM00175">
    <property type="entry name" value="RAB"/>
    <property type="match status" value="1"/>
</dbReference>
<dbReference type="Proteomes" id="UP000310158">
    <property type="component" value="Unassembled WGS sequence"/>
</dbReference>
<dbReference type="PRINTS" id="PR00449">
    <property type="entry name" value="RASTRNSFRMNG"/>
</dbReference>
<dbReference type="GO" id="GO:0005770">
    <property type="term" value="C:late endosome"/>
    <property type="evidence" value="ECO:0007669"/>
    <property type="project" value="TreeGrafter"/>
</dbReference>
<feature type="region of interest" description="Disordered" evidence="5">
    <location>
        <begin position="128"/>
        <end position="147"/>
    </location>
</feature>
<proteinExistence type="inferred from homology"/>
<dbReference type="GO" id="GO:0003924">
    <property type="term" value="F:GTPase activity"/>
    <property type="evidence" value="ECO:0007669"/>
    <property type="project" value="InterPro"/>
</dbReference>
<accession>A0A4S4LIS6</accession>
<feature type="compositionally biased region" description="Basic residues" evidence="5">
    <location>
        <begin position="178"/>
        <end position="193"/>
    </location>
</feature>
<dbReference type="GO" id="GO:0005525">
    <property type="term" value="F:GTP binding"/>
    <property type="evidence" value="ECO:0007669"/>
    <property type="project" value="UniProtKB-KW"/>
</dbReference>